<evidence type="ECO:0000256" key="1">
    <source>
        <dbReference type="ARBA" id="ARBA00010879"/>
    </source>
</evidence>
<proteinExistence type="inferred from homology"/>
<protein>
    <recommendedName>
        <fullName evidence="2">ribonuclease H</fullName>
        <ecNumber evidence="2">3.1.26.4</ecNumber>
    </recommendedName>
</protein>
<dbReference type="Proteomes" id="UP000694546">
    <property type="component" value="Chromosome 6"/>
</dbReference>
<dbReference type="InterPro" id="IPR043502">
    <property type="entry name" value="DNA/RNA_pol_sf"/>
</dbReference>
<dbReference type="InterPro" id="IPR000477">
    <property type="entry name" value="RT_dom"/>
</dbReference>
<evidence type="ECO:0000256" key="2">
    <source>
        <dbReference type="ARBA" id="ARBA00012180"/>
    </source>
</evidence>
<evidence type="ECO:0000313" key="4">
    <source>
        <dbReference type="Ensembl" id="ENSGMOP00000034128.1"/>
    </source>
</evidence>
<dbReference type="Pfam" id="PF00078">
    <property type="entry name" value="RVT_1"/>
    <property type="match status" value="1"/>
</dbReference>
<dbReference type="OMA" id="NTINIPW"/>
<sequence length="715" mass="83079">MSMKSENPKLYWKKLNDSSKIKSVCPITVEEFHDHFENLSDGGVPIDELQELESDGQIIDSIVLNVCFTEQEINEAIRKIKPGKAAGIDTVLNEYIKSTSTIFMPLYVLLFNKILDSGVIPEDWVLGLIVPIYKKKGDKRDCDNYRGITLLSCLGKLFTNVLNERLCTFCEDNSTLKENQAGFRKNYSTVDHIFLLKQIIDLYRFKKKSLFCCFIDYSKAFDTVWRDALWHKLLKIGIEGKFLNLVINMYKNIKSCVYVNGAKSEFFASLTGVRQGENLSPLLFALFINDLEDYLLQKGCEPITFDDAVLDNYIQLMALMYADDTIIMSTTKRGLQKAINHMCDFCEKWKLKINSDKTKVTVFGFRRADTSTLQFVCNGQSLETVHCFRYLGVIMNYNGSFKIAIEELHKQALRAMFALLNKCRKLQLSVDVTLDLFDKLVTPVMLYACEVWGFEKLHLLEKLHLKFLKYILKVKMTTCSHMVYGELGRYPLCVTVKKRIIGYWGRLLESKESKLSKIMYNQLHSLHSSGAYASPWVSQVKQILDDCGLSYIWITQKYNNINWLKKIVEQKLKDQFIQRWQSELTSMTSCDTYIEFKQEFKLEKYLMYENQNSRQAICNFRTNNTRIPKVTGRYKGLERSERMCNICDSHCVGDEYHVLFECKNVNVMYYRKKYLPKYYVYSPSKIKLILLLRSNNSGVIAKTGAFLRNVLPLFK</sequence>
<reference evidence="4" key="1">
    <citation type="submission" date="2025-08" db="UniProtKB">
        <authorList>
            <consortium name="Ensembl"/>
        </authorList>
    </citation>
    <scope>IDENTIFICATION</scope>
</reference>
<organism evidence="4 5">
    <name type="scientific">Gadus morhua</name>
    <name type="common">Atlantic cod</name>
    <dbReference type="NCBI Taxonomy" id="8049"/>
    <lineage>
        <taxon>Eukaryota</taxon>
        <taxon>Metazoa</taxon>
        <taxon>Chordata</taxon>
        <taxon>Craniata</taxon>
        <taxon>Vertebrata</taxon>
        <taxon>Euteleostomi</taxon>
        <taxon>Actinopterygii</taxon>
        <taxon>Neopterygii</taxon>
        <taxon>Teleostei</taxon>
        <taxon>Neoteleostei</taxon>
        <taxon>Acanthomorphata</taxon>
        <taxon>Zeiogadaria</taxon>
        <taxon>Gadariae</taxon>
        <taxon>Gadiformes</taxon>
        <taxon>Gadoidei</taxon>
        <taxon>Gadidae</taxon>
        <taxon>Gadus</taxon>
    </lineage>
</organism>
<evidence type="ECO:0000259" key="3">
    <source>
        <dbReference type="PROSITE" id="PS50878"/>
    </source>
</evidence>
<dbReference type="SUPFAM" id="SSF56672">
    <property type="entry name" value="DNA/RNA polymerases"/>
    <property type="match status" value="1"/>
</dbReference>
<comment type="similarity">
    <text evidence="1">Belongs to the beta type-B retroviral polymerase family. HERV class-II K(HML-2) pol subfamily.</text>
</comment>
<dbReference type="CDD" id="cd01650">
    <property type="entry name" value="RT_nLTR_like"/>
    <property type="match status" value="1"/>
</dbReference>
<dbReference type="GO" id="GO:0004523">
    <property type="term" value="F:RNA-DNA hybrid ribonuclease activity"/>
    <property type="evidence" value="ECO:0007669"/>
    <property type="project" value="UniProtKB-EC"/>
</dbReference>
<feature type="domain" description="Reverse transcriptase" evidence="3">
    <location>
        <begin position="113"/>
        <end position="395"/>
    </location>
</feature>
<name>A0A8C5AN73_GADMO</name>
<dbReference type="EC" id="3.1.26.4" evidence="2"/>
<dbReference type="PANTHER" id="PTHR47027">
    <property type="entry name" value="REVERSE TRANSCRIPTASE DOMAIN-CONTAINING PROTEIN"/>
    <property type="match status" value="1"/>
</dbReference>
<dbReference type="PROSITE" id="PS50878">
    <property type="entry name" value="RT_POL"/>
    <property type="match status" value="1"/>
</dbReference>
<dbReference type="AlphaFoldDB" id="A0A8C5AN73"/>
<dbReference type="Ensembl" id="ENSGMOT00000033482.1">
    <property type="protein sequence ID" value="ENSGMOP00000034128.1"/>
    <property type="gene ID" value="ENSGMOG00000037159.1"/>
</dbReference>
<dbReference type="Gene3D" id="3.30.70.270">
    <property type="match status" value="1"/>
</dbReference>
<reference evidence="4" key="2">
    <citation type="submission" date="2025-09" db="UniProtKB">
        <authorList>
            <consortium name="Ensembl"/>
        </authorList>
    </citation>
    <scope>IDENTIFICATION</scope>
</reference>
<evidence type="ECO:0000313" key="5">
    <source>
        <dbReference type="Proteomes" id="UP000694546"/>
    </source>
</evidence>
<dbReference type="PANTHER" id="PTHR47027:SF20">
    <property type="entry name" value="REVERSE TRANSCRIPTASE-LIKE PROTEIN WITH RNA-DIRECTED DNA POLYMERASE DOMAIN"/>
    <property type="match status" value="1"/>
</dbReference>
<dbReference type="GeneTree" id="ENSGT01060000248530"/>
<dbReference type="InterPro" id="IPR043128">
    <property type="entry name" value="Rev_trsase/Diguanyl_cyclase"/>
</dbReference>
<keyword evidence="5" id="KW-1185">Reference proteome</keyword>
<accession>A0A8C5AN73</accession>